<dbReference type="Proteomes" id="UP001248581">
    <property type="component" value="Chromosome"/>
</dbReference>
<evidence type="ECO:0000256" key="1">
    <source>
        <dbReference type="SAM" id="Phobius"/>
    </source>
</evidence>
<organism evidence="2 3">
    <name type="scientific">Thalassotalea nanhaiensis</name>
    <dbReference type="NCBI Taxonomy" id="3065648"/>
    <lineage>
        <taxon>Bacteria</taxon>
        <taxon>Pseudomonadati</taxon>
        <taxon>Pseudomonadota</taxon>
        <taxon>Gammaproteobacteria</taxon>
        <taxon>Alteromonadales</taxon>
        <taxon>Colwelliaceae</taxon>
        <taxon>Thalassotalea</taxon>
    </lineage>
</organism>
<dbReference type="RefSeq" id="WP_348388013.1">
    <property type="nucleotide sequence ID" value="NZ_CP134146.1"/>
</dbReference>
<keyword evidence="1" id="KW-0812">Transmembrane</keyword>
<keyword evidence="1" id="KW-1133">Transmembrane helix</keyword>
<evidence type="ECO:0000313" key="3">
    <source>
        <dbReference type="Proteomes" id="UP001248581"/>
    </source>
</evidence>
<feature type="transmembrane region" description="Helical" evidence="1">
    <location>
        <begin position="24"/>
        <end position="46"/>
    </location>
</feature>
<reference evidence="3" key="1">
    <citation type="submission" date="2023-09" db="EMBL/GenBank/DDBJ databases">
        <authorList>
            <person name="Li S."/>
            <person name="Li X."/>
            <person name="Zhang C."/>
            <person name="Zhao Z."/>
        </authorList>
    </citation>
    <scope>NUCLEOTIDE SEQUENCE [LARGE SCALE GENOMIC DNA]</scope>
    <source>
        <strain evidence="3">SQ345</strain>
    </source>
</reference>
<dbReference type="EMBL" id="CP134146">
    <property type="protein sequence ID" value="WNC68859.1"/>
    <property type="molecule type" value="Genomic_DNA"/>
</dbReference>
<sequence>MRSTNHEPLEIPTTEPSIIHIKQYLFIILGVIAIAVGVLAICFGSFWSAPIFAIMKNIGISSAFEVVVPFFSIFITMLGAYIIVTSRH</sequence>
<protein>
    <submittedName>
        <fullName evidence="2">Uncharacterized protein</fullName>
    </submittedName>
</protein>
<keyword evidence="1" id="KW-0472">Membrane</keyword>
<keyword evidence="3" id="KW-1185">Reference proteome</keyword>
<gene>
    <name evidence="2" type="ORF">RI845_01595</name>
</gene>
<evidence type="ECO:0000313" key="2">
    <source>
        <dbReference type="EMBL" id="WNC68859.1"/>
    </source>
</evidence>
<feature type="transmembrane region" description="Helical" evidence="1">
    <location>
        <begin position="66"/>
        <end position="84"/>
    </location>
</feature>
<accession>A0ABY9TJS9</accession>
<proteinExistence type="predicted"/>
<name>A0ABY9TJS9_9GAMM</name>